<dbReference type="AlphaFoldDB" id="A0AA35Y393"/>
<proteinExistence type="predicted"/>
<dbReference type="Proteomes" id="UP001177003">
    <property type="component" value="Chromosome 0"/>
</dbReference>
<keyword evidence="2" id="KW-1185">Reference proteome</keyword>
<organism evidence="1 2">
    <name type="scientific">Lactuca saligna</name>
    <name type="common">Willowleaf lettuce</name>
    <dbReference type="NCBI Taxonomy" id="75948"/>
    <lineage>
        <taxon>Eukaryota</taxon>
        <taxon>Viridiplantae</taxon>
        <taxon>Streptophyta</taxon>
        <taxon>Embryophyta</taxon>
        <taxon>Tracheophyta</taxon>
        <taxon>Spermatophyta</taxon>
        <taxon>Magnoliopsida</taxon>
        <taxon>eudicotyledons</taxon>
        <taxon>Gunneridae</taxon>
        <taxon>Pentapetalae</taxon>
        <taxon>asterids</taxon>
        <taxon>campanulids</taxon>
        <taxon>Asterales</taxon>
        <taxon>Asteraceae</taxon>
        <taxon>Cichorioideae</taxon>
        <taxon>Cichorieae</taxon>
        <taxon>Lactucinae</taxon>
        <taxon>Lactuca</taxon>
    </lineage>
</organism>
<name>A0AA35Y393_LACSI</name>
<sequence length="138" mass="14992">MEVTGVGMMMEAATVGWEAQVLGRYRSTNDEHCGYAALEPPIADPTRPIATLAGPNALLEGLGSPTIQKLCSGKGIRRDELESPTVGVGAGGLGMVAEDLRVTLTPKLDWSFQLVDGMSLAKDNIFLFRMSMRRYFYH</sequence>
<evidence type="ECO:0000313" key="1">
    <source>
        <dbReference type="EMBL" id="CAI9263340.1"/>
    </source>
</evidence>
<gene>
    <name evidence="1" type="ORF">LSALG_LOCUS4035</name>
</gene>
<dbReference type="EMBL" id="OX465086">
    <property type="protein sequence ID" value="CAI9263340.1"/>
    <property type="molecule type" value="Genomic_DNA"/>
</dbReference>
<protein>
    <submittedName>
        <fullName evidence="1">Uncharacterized protein</fullName>
    </submittedName>
</protein>
<evidence type="ECO:0000313" key="2">
    <source>
        <dbReference type="Proteomes" id="UP001177003"/>
    </source>
</evidence>
<accession>A0AA35Y393</accession>
<reference evidence="1" key="1">
    <citation type="submission" date="2023-04" db="EMBL/GenBank/DDBJ databases">
        <authorList>
            <person name="Vijverberg K."/>
            <person name="Xiong W."/>
            <person name="Schranz E."/>
        </authorList>
    </citation>
    <scope>NUCLEOTIDE SEQUENCE</scope>
</reference>